<dbReference type="EMBL" id="AP027272">
    <property type="protein sequence ID" value="BDX08065.1"/>
    <property type="molecule type" value="Genomic_DNA"/>
</dbReference>
<evidence type="ECO:0008006" key="4">
    <source>
        <dbReference type="Google" id="ProtNLM"/>
    </source>
</evidence>
<proteinExistence type="predicted"/>
<reference evidence="2" key="1">
    <citation type="submission" date="2023-01" db="EMBL/GenBank/DDBJ databases">
        <title>Complete genome sequence of Planctobacterium marinum strain Dej080120_11.</title>
        <authorList>
            <person name="Ueki S."/>
            <person name="Maruyama F."/>
        </authorList>
    </citation>
    <scope>NUCLEOTIDE SEQUENCE</scope>
    <source>
        <strain evidence="2">Dej080120_11</strain>
    </source>
</reference>
<dbReference type="RefSeq" id="WP_338294150.1">
    <property type="nucleotide sequence ID" value="NZ_AP027272.1"/>
</dbReference>
<keyword evidence="3" id="KW-1185">Reference proteome</keyword>
<evidence type="ECO:0000313" key="3">
    <source>
        <dbReference type="Proteomes" id="UP001333710"/>
    </source>
</evidence>
<feature type="compositionally biased region" description="Polar residues" evidence="1">
    <location>
        <begin position="15"/>
        <end position="28"/>
    </location>
</feature>
<gene>
    <name evidence="2" type="ORF">MACH26_35860</name>
</gene>
<dbReference type="AlphaFoldDB" id="A0AA48I0L8"/>
<dbReference type="KEGG" id="pmaw:MACH26_35860"/>
<protein>
    <recommendedName>
        <fullName evidence="4">Peptidase C80 domain-containing protein</fullName>
    </recommendedName>
</protein>
<accession>A0AA48I0L8</accession>
<dbReference type="Proteomes" id="UP001333710">
    <property type="component" value="Chromosome"/>
</dbReference>
<evidence type="ECO:0000313" key="2">
    <source>
        <dbReference type="EMBL" id="BDX08065.1"/>
    </source>
</evidence>
<sequence>MANKGGPANSHPIRAQTTTTAVNNSRSNGLPDVSQARSALNQQIRNFGGAKNVNPLPDVSNSRAALSKQIKAFGGAQSGKLQAPLPQQRYMVSPHDDVNNMMNNLRGFGDSAQLQNEMNQHKAMMGQKVSPGNIPMVRPVFKDEAQRSAFNKMANERLSKLGPQDKLKGAEARNNFNTYTQMASWSTQDNAMMNFSGVDKRRSHPIVYVQGHGAAGDTNIYSDANEKASANAVGRMLNKMDLPKVSQIRANSCFSGTATNLDKSGADLMQKFQDNTLDQMGGQRSETFAGALSNDLNNPSYKARYDANKAEVDKLMKRPLGAFGQLKAAIDPNNLTTARKAAIDSVDKPRHNRVVGYMGPTSQGVETVTKRTNPLDKGAQTWDMHQGVSLKGQYVLRSQAANKGPSVPGKK</sequence>
<feature type="region of interest" description="Disordered" evidence="1">
    <location>
        <begin position="1"/>
        <end position="32"/>
    </location>
</feature>
<name>A0AA48I0L8_9ALTE</name>
<evidence type="ECO:0000256" key="1">
    <source>
        <dbReference type="SAM" id="MobiDB-lite"/>
    </source>
</evidence>
<organism evidence="2 3">
    <name type="scientific">Planctobacterium marinum</name>
    <dbReference type="NCBI Taxonomy" id="1631968"/>
    <lineage>
        <taxon>Bacteria</taxon>
        <taxon>Pseudomonadati</taxon>
        <taxon>Pseudomonadota</taxon>
        <taxon>Gammaproteobacteria</taxon>
        <taxon>Alteromonadales</taxon>
        <taxon>Alteromonadaceae</taxon>
        <taxon>Planctobacterium</taxon>
    </lineage>
</organism>